<evidence type="ECO:0000313" key="6">
    <source>
        <dbReference type="Proteomes" id="UP000217199"/>
    </source>
</evidence>
<dbReference type="PANTHER" id="PTHR22847:SF637">
    <property type="entry name" value="WD REPEAT DOMAIN 5B"/>
    <property type="match status" value="1"/>
</dbReference>
<accession>A0A286UCR8</accession>
<feature type="repeat" description="WD" evidence="3">
    <location>
        <begin position="997"/>
        <end position="1038"/>
    </location>
</feature>
<dbReference type="InterPro" id="IPR019775">
    <property type="entry name" value="WD40_repeat_CS"/>
</dbReference>
<feature type="repeat" description="WD" evidence="3">
    <location>
        <begin position="956"/>
        <end position="997"/>
    </location>
</feature>
<keyword evidence="2" id="KW-0677">Repeat</keyword>
<feature type="repeat" description="WD" evidence="3">
    <location>
        <begin position="616"/>
        <end position="648"/>
    </location>
</feature>
<dbReference type="InterPro" id="IPR020472">
    <property type="entry name" value="WD40_PAC1"/>
</dbReference>
<dbReference type="STRING" id="2282107.A0A286UCR8"/>
<dbReference type="EMBL" id="NBII01000007">
    <property type="protein sequence ID" value="PAV17376.1"/>
    <property type="molecule type" value="Genomic_DNA"/>
</dbReference>
<dbReference type="SUPFAM" id="SSF50978">
    <property type="entry name" value="WD40 repeat-like"/>
    <property type="match status" value="2"/>
</dbReference>
<organism evidence="5 6">
    <name type="scientific">Pyrrhoderma noxium</name>
    <dbReference type="NCBI Taxonomy" id="2282107"/>
    <lineage>
        <taxon>Eukaryota</taxon>
        <taxon>Fungi</taxon>
        <taxon>Dikarya</taxon>
        <taxon>Basidiomycota</taxon>
        <taxon>Agaricomycotina</taxon>
        <taxon>Agaricomycetes</taxon>
        <taxon>Hymenochaetales</taxon>
        <taxon>Hymenochaetaceae</taxon>
        <taxon>Pyrrhoderma</taxon>
    </lineage>
</organism>
<keyword evidence="1 3" id="KW-0853">WD repeat</keyword>
<dbReference type="PROSITE" id="PS00678">
    <property type="entry name" value="WD_REPEATS_1"/>
    <property type="match status" value="8"/>
</dbReference>
<dbReference type="PROSITE" id="PS50294">
    <property type="entry name" value="WD_REPEATS_REGION"/>
    <property type="match status" value="11"/>
</dbReference>
<feature type="domain" description="Nephrocystin 3-like N-terminal" evidence="4">
    <location>
        <begin position="80"/>
        <end position="233"/>
    </location>
</feature>
<dbReference type="InterPro" id="IPR015943">
    <property type="entry name" value="WD40/YVTN_repeat-like_dom_sf"/>
</dbReference>
<evidence type="ECO:0000259" key="4">
    <source>
        <dbReference type="Pfam" id="PF24883"/>
    </source>
</evidence>
<feature type="repeat" description="WD" evidence="3">
    <location>
        <begin position="788"/>
        <end position="829"/>
    </location>
</feature>
<dbReference type="InterPro" id="IPR036322">
    <property type="entry name" value="WD40_repeat_dom_sf"/>
</dbReference>
<feature type="repeat" description="WD" evidence="3">
    <location>
        <begin position="913"/>
        <end position="954"/>
    </location>
</feature>
<feature type="repeat" description="WD" evidence="3">
    <location>
        <begin position="871"/>
        <end position="904"/>
    </location>
</feature>
<dbReference type="PANTHER" id="PTHR22847">
    <property type="entry name" value="WD40 REPEAT PROTEIN"/>
    <property type="match status" value="1"/>
</dbReference>
<dbReference type="Gene3D" id="2.130.10.10">
    <property type="entry name" value="YVTN repeat-like/Quinoprotein amine dehydrogenase"/>
    <property type="match status" value="5"/>
</dbReference>
<dbReference type="AlphaFoldDB" id="A0A286UCR8"/>
<dbReference type="InterPro" id="IPR056884">
    <property type="entry name" value="NPHP3-like_N"/>
</dbReference>
<name>A0A286UCR8_9AGAM</name>
<dbReference type="PRINTS" id="PR00320">
    <property type="entry name" value="GPROTEINBRPT"/>
</dbReference>
<dbReference type="InterPro" id="IPR001680">
    <property type="entry name" value="WD40_rpt"/>
</dbReference>
<dbReference type="InParanoid" id="A0A286UCR8"/>
<dbReference type="CDD" id="cd00200">
    <property type="entry name" value="WD40"/>
    <property type="match status" value="2"/>
</dbReference>
<sequence length="1261" mass="140493">MSLYQRGDNPIAVIGVANDVGGNQYNVTGNNNTFNNLGGNENHGALIGRLKNTLNPSHLPGDGRPECLENTRVQTLLNIYEWISGTGYPNILLLTGGAGAGKSTIATTVAETSRRNGSLGCHLFFLRGKSDPSTVLKTIAYNLAKYKLCVARSIDACLQECGDLSSATLKSEFDILLRKPLSSITNEISHPILIVLDAFDECGTPQSRRVLMSILRDGIPSLHSAFRFLITGRPEEDIIPLASLPNVHHITLDHQSEESMHDVSTYIEYELGILRSSNMLKVSSDWPWVRSMQTLSQSANGLFIWASTAIKFIQEGRLNRLKRLERLVNNPRLLNLNDLYMTVLKNALEWDDYESSVFKDVFSLILFSKSPLSIQDITGILGLQEDTVSELLSYLRSLVAYEEGQPIKIHHTSFYDYLVSCVGTPWYIDIDVQKTSIVNRCFDRMKELLRYDICELKMSLKFNKYVHGLHERIERNIPPFLKYICCNWSNHIRDVPYSQELCEKLKSFAYRQLLFWFEVLSLTETFSNHAGTALVYTTQWVGNNDQELFVFLRDAYRQAIVFLDPISESTLHIYSSLLRVAIEDSIVAKHYSQYAHKGFWVEYIGEKPHREWIKVIDGHYDPVTSVSFSPDGTRVVCGYLDGTVCILDSASWRVIVGPLERHKKYVTSVRFSPDGRYIVSGSSDCMIIKWNAISGDCIWQSSELHTKNVTSVVFSLDGKSIASASDDCTIRLWNVENGGQDGDPIRGHTKSVYSITFSPDSLYLVSGSEDETVIVWDVAGRKVKFGPLEEHEGEVNAVDFSPGGDIIVSCSNDGTIRVWDVVTGEMKRVITIGGKYVRSVTFSPEGSRILAGGSFGIKMWDVFDFMAAPKKFSEDSDIEYVSFTPDGTSFVSRSFRGEIRVWDVLGSGDTTKSDYERESILTISVSPSGLLIASGSNSGSVRLWSAVNGELISVPWVKHSGSVYSVSFSPDERFIASGSSDRTVKLWNISNGNHTTFEGYTGYVNSVAFSSSKPHIASGYGDKSIRIWNIDSRKMVVGPLTGHKSGVRSVCYSPDGTRIVSGSFDKTVRIWNSETGQLISILKRHSSRVNSVAYSRDGSRIVSGSGDKTIIVWDAESGQVVCGPITGHLRWVNSVCFSPDGNRILSGSDDGVVYIWDASTGNLCHSFEGHTHFVNSVCFFPDSIHFASGSDDGTIRIWTLENDTNDVIWHLRHDDGWVVGSNGELIMWIPRDLRSHLCIMNNPTILSLSFSMKLHFINLSS</sequence>
<dbReference type="Gene3D" id="3.40.50.300">
    <property type="entry name" value="P-loop containing nucleotide triphosphate hydrolases"/>
    <property type="match status" value="1"/>
</dbReference>
<evidence type="ECO:0000256" key="1">
    <source>
        <dbReference type="ARBA" id="ARBA00022574"/>
    </source>
</evidence>
<feature type="repeat" description="WD" evidence="3">
    <location>
        <begin position="702"/>
        <end position="738"/>
    </location>
</feature>
<reference evidence="5 6" key="1">
    <citation type="journal article" date="2017" name="Mol. Ecol.">
        <title>Comparative and population genomic landscape of Phellinus noxius: A hypervariable fungus causing root rot in trees.</title>
        <authorList>
            <person name="Chung C.L."/>
            <person name="Lee T.J."/>
            <person name="Akiba M."/>
            <person name="Lee H.H."/>
            <person name="Kuo T.H."/>
            <person name="Liu D."/>
            <person name="Ke H.M."/>
            <person name="Yokoi T."/>
            <person name="Roa M.B."/>
            <person name="Lu M.J."/>
            <person name="Chang Y.Y."/>
            <person name="Ann P.J."/>
            <person name="Tsai J.N."/>
            <person name="Chen C.Y."/>
            <person name="Tzean S.S."/>
            <person name="Ota Y."/>
            <person name="Hattori T."/>
            <person name="Sahashi N."/>
            <person name="Liou R.F."/>
            <person name="Kikuchi T."/>
            <person name="Tsai I.J."/>
        </authorList>
    </citation>
    <scope>NUCLEOTIDE SEQUENCE [LARGE SCALE GENOMIC DNA]</scope>
    <source>
        <strain evidence="5 6">FFPRI411160</strain>
    </source>
</reference>
<dbReference type="SMART" id="SM00320">
    <property type="entry name" value="WD40"/>
    <property type="match status" value="14"/>
</dbReference>
<dbReference type="Proteomes" id="UP000217199">
    <property type="component" value="Unassembled WGS sequence"/>
</dbReference>
<keyword evidence="6" id="KW-1185">Reference proteome</keyword>
<comment type="caution">
    <text evidence="5">The sequence shown here is derived from an EMBL/GenBank/DDBJ whole genome shotgun (WGS) entry which is preliminary data.</text>
</comment>
<dbReference type="InterPro" id="IPR027417">
    <property type="entry name" value="P-loop_NTPase"/>
</dbReference>
<protein>
    <submittedName>
        <fullName evidence="5">WD40 domain containing protein</fullName>
    </submittedName>
</protein>
<feature type="repeat" description="WD" evidence="3">
    <location>
        <begin position="745"/>
        <end position="778"/>
    </location>
</feature>
<evidence type="ECO:0000256" key="3">
    <source>
        <dbReference type="PROSITE-ProRule" id="PRU00221"/>
    </source>
</evidence>
<feature type="repeat" description="WD" evidence="3">
    <location>
        <begin position="1040"/>
        <end position="1081"/>
    </location>
</feature>
<proteinExistence type="predicted"/>
<evidence type="ECO:0000256" key="2">
    <source>
        <dbReference type="ARBA" id="ARBA00022737"/>
    </source>
</evidence>
<dbReference type="Pfam" id="PF24883">
    <property type="entry name" value="NPHP3_N"/>
    <property type="match status" value="1"/>
</dbReference>
<feature type="repeat" description="WD" evidence="3">
    <location>
        <begin position="1167"/>
        <end position="1208"/>
    </location>
</feature>
<dbReference type="SUPFAM" id="SSF52540">
    <property type="entry name" value="P-loop containing nucleoside triphosphate hydrolases"/>
    <property type="match status" value="1"/>
</dbReference>
<feature type="repeat" description="WD" evidence="3">
    <location>
        <begin position="1082"/>
        <end position="1123"/>
    </location>
</feature>
<dbReference type="GO" id="GO:1990234">
    <property type="term" value="C:transferase complex"/>
    <property type="evidence" value="ECO:0007669"/>
    <property type="project" value="UniProtKB-ARBA"/>
</dbReference>
<dbReference type="PROSITE" id="PS50082">
    <property type="entry name" value="WD_REPEATS_2"/>
    <property type="match status" value="13"/>
</dbReference>
<dbReference type="Pfam" id="PF00400">
    <property type="entry name" value="WD40"/>
    <property type="match status" value="13"/>
</dbReference>
<feature type="repeat" description="WD" evidence="3">
    <location>
        <begin position="659"/>
        <end position="700"/>
    </location>
</feature>
<feature type="repeat" description="WD" evidence="3">
    <location>
        <begin position="1125"/>
        <end position="1166"/>
    </location>
</feature>
<gene>
    <name evidence="5" type="ORF">PNOK_0744000</name>
</gene>
<dbReference type="OrthoDB" id="538223at2759"/>
<evidence type="ECO:0000313" key="5">
    <source>
        <dbReference type="EMBL" id="PAV17376.1"/>
    </source>
</evidence>